<dbReference type="GO" id="GO:0006635">
    <property type="term" value="P:fatty acid beta-oxidation"/>
    <property type="evidence" value="ECO:0007669"/>
    <property type="project" value="TreeGrafter"/>
</dbReference>
<evidence type="ECO:0000256" key="1">
    <source>
        <dbReference type="ARBA" id="ARBA00005254"/>
    </source>
</evidence>
<comment type="catalytic activity">
    <reaction evidence="4">
        <text>a (3S)-3-hydroxyacyl-CoA = a (2E)-enoyl-CoA + H2O</text>
        <dbReference type="Rhea" id="RHEA:16105"/>
        <dbReference type="ChEBI" id="CHEBI:15377"/>
        <dbReference type="ChEBI" id="CHEBI:57318"/>
        <dbReference type="ChEBI" id="CHEBI:58856"/>
        <dbReference type="EC" id="4.2.1.17"/>
    </reaction>
</comment>
<evidence type="ECO:0000256" key="3">
    <source>
        <dbReference type="ARBA" id="ARBA00023239"/>
    </source>
</evidence>
<reference evidence="6" key="1">
    <citation type="submission" date="2021-01" db="EMBL/GenBank/DDBJ databases">
        <title>Whole genome shotgun sequence of Planotetraspora thailandica NBRC 104271.</title>
        <authorList>
            <person name="Komaki H."/>
            <person name="Tamura T."/>
        </authorList>
    </citation>
    <scope>NUCLEOTIDE SEQUENCE</scope>
    <source>
        <strain evidence="6">NBRC 104271</strain>
    </source>
</reference>
<dbReference type="Gene3D" id="3.90.226.10">
    <property type="entry name" value="2-enoyl-CoA Hydratase, Chain A, domain 1"/>
    <property type="match status" value="1"/>
</dbReference>
<dbReference type="InterPro" id="IPR001753">
    <property type="entry name" value="Enoyl-CoA_hydra/iso"/>
</dbReference>
<dbReference type="PANTHER" id="PTHR11941">
    <property type="entry name" value="ENOYL-COA HYDRATASE-RELATED"/>
    <property type="match status" value="1"/>
</dbReference>
<keyword evidence="3" id="KW-0456">Lyase</keyword>
<protein>
    <recommendedName>
        <fullName evidence="2">enoyl-CoA hydratase</fullName>
        <ecNumber evidence="2">4.2.1.17</ecNumber>
    </recommendedName>
</protein>
<keyword evidence="7" id="KW-1185">Reference proteome</keyword>
<dbReference type="InterPro" id="IPR029045">
    <property type="entry name" value="ClpP/crotonase-like_dom_sf"/>
</dbReference>
<evidence type="ECO:0000256" key="2">
    <source>
        <dbReference type="ARBA" id="ARBA00012076"/>
    </source>
</evidence>
<evidence type="ECO:0000313" key="6">
    <source>
        <dbReference type="EMBL" id="GII54679.1"/>
    </source>
</evidence>
<name>A0A8J3XVT2_9ACTN</name>
<evidence type="ECO:0000256" key="5">
    <source>
        <dbReference type="ARBA" id="ARBA00023717"/>
    </source>
</evidence>
<dbReference type="AlphaFoldDB" id="A0A8J3XVT2"/>
<comment type="caution">
    <text evidence="6">The sequence shown here is derived from an EMBL/GenBank/DDBJ whole genome shotgun (WGS) entry which is preliminary data.</text>
</comment>
<comment type="catalytic activity">
    <reaction evidence="5">
        <text>a 4-saturated-(3S)-3-hydroxyacyl-CoA = a (3E)-enoyl-CoA + H2O</text>
        <dbReference type="Rhea" id="RHEA:20724"/>
        <dbReference type="ChEBI" id="CHEBI:15377"/>
        <dbReference type="ChEBI" id="CHEBI:58521"/>
        <dbReference type="ChEBI" id="CHEBI:137480"/>
        <dbReference type="EC" id="4.2.1.17"/>
    </reaction>
</comment>
<dbReference type="Pfam" id="PF00378">
    <property type="entry name" value="ECH_1"/>
    <property type="match status" value="1"/>
</dbReference>
<sequence>MEGAYFTKDTDAFRMNGMPDTPTARSATTSFVSIDRRSDGVAVLRIDRPGRNALSTVVLNQIRAAADELAADPPGAVVVWGGDEVFSQGGDPTEFDTVDPALARYIGERFHAANSAVAAIPRPTIAAICGVATGGGLELALACDFRVAAANARLGLHEITLGLFPGGGGTQRLPRLVGPARAKYMIFSGEPVSAGEALRIGLVDQVVADGTTLDAAAAWAAALAARRATALELAKQAVDGGLDLPLADGLRLELDLFPRAFGAGAESSRDNRGPMAGA</sequence>
<evidence type="ECO:0000256" key="4">
    <source>
        <dbReference type="ARBA" id="ARBA00023709"/>
    </source>
</evidence>
<organism evidence="6 7">
    <name type="scientific">Planotetraspora thailandica</name>
    <dbReference type="NCBI Taxonomy" id="487172"/>
    <lineage>
        <taxon>Bacteria</taxon>
        <taxon>Bacillati</taxon>
        <taxon>Actinomycetota</taxon>
        <taxon>Actinomycetes</taxon>
        <taxon>Streptosporangiales</taxon>
        <taxon>Streptosporangiaceae</taxon>
        <taxon>Planotetraspora</taxon>
    </lineage>
</organism>
<accession>A0A8J3XVT2</accession>
<dbReference type="Proteomes" id="UP000605992">
    <property type="component" value="Unassembled WGS sequence"/>
</dbReference>
<comment type="similarity">
    <text evidence="1">Belongs to the enoyl-CoA hydratase/isomerase family.</text>
</comment>
<dbReference type="EC" id="4.2.1.17" evidence="2"/>
<dbReference type="SUPFAM" id="SSF52096">
    <property type="entry name" value="ClpP/crotonase"/>
    <property type="match status" value="1"/>
</dbReference>
<gene>
    <name evidence="6" type="ORF">Pth03_30680</name>
</gene>
<proteinExistence type="inferred from homology"/>
<evidence type="ECO:0000313" key="7">
    <source>
        <dbReference type="Proteomes" id="UP000605992"/>
    </source>
</evidence>
<dbReference type="FunFam" id="3.90.226.10:FF:000009">
    <property type="entry name" value="Carnitinyl-CoA dehydratase"/>
    <property type="match status" value="1"/>
</dbReference>
<dbReference type="EMBL" id="BOOR01000019">
    <property type="protein sequence ID" value="GII54679.1"/>
    <property type="molecule type" value="Genomic_DNA"/>
</dbReference>
<dbReference type="GO" id="GO:0004300">
    <property type="term" value="F:enoyl-CoA hydratase activity"/>
    <property type="evidence" value="ECO:0007669"/>
    <property type="project" value="UniProtKB-EC"/>
</dbReference>
<dbReference type="PANTHER" id="PTHR11941:SF54">
    <property type="entry name" value="ENOYL-COA HYDRATASE, MITOCHONDRIAL"/>
    <property type="match status" value="1"/>
</dbReference>
<dbReference type="CDD" id="cd06558">
    <property type="entry name" value="crotonase-like"/>
    <property type="match status" value="1"/>
</dbReference>